<dbReference type="Gene3D" id="1.10.150.60">
    <property type="entry name" value="ARID DNA-binding domain"/>
    <property type="match status" value="1"/>
</dbReference>
<dbReference type="PANTHER" id="PTHR46410:SF21">
    <property type="entry name" value="ARID_BRIGHT DNA-BINDING DOMAIN,ELM2 DOMAIN PROTEIN-RELATED"/>
    <property type="match status" value="1"/>
</dbReference>
<feature type="region of interest" description="Disordered" evidence="1">
    <location>
        <begin position="269"/>
        <end position="339"/>
    </location>
</feature>
<proteinExistence type="predicted"/>
<keyword evidence="4" id="KW-1185">Reference proteome</keyword>
<feature type="compositionally biased region" description="Acidic residues" evidence="1">
    <location>
        <begin position="274"/>
        <end position="313"/>
    </location>
</feature>
<dbReference type="PROSITE" id="PS51011">
    <property type="entry name" value="ARID"/>
    <property type="match status" value="1"/>
</dbReference>
<accession>A0A5N6N321</accession>
<feature type="compositionally biased region" description="Basic and acidic residues" evidence="1">
    <location>
        <begin position="329"/>
        <end position="339"/>
    </location>
</feature>
<name>A0A5N6N321_9ASTR</name>
<gene>
    <name evidence="3" type="ORF">E3N88_24847</name>
</gene>
<organism evidence="3 4">
    <name type="scientific">Mikania micrantha</name>
    <name type="common">bitter vine</name>
    <dbReference type="NCBI Taxonomy" id="192012"/>
    <lineage>
        <taxon>Eukaryota</taxon>
        <taxon>Viridiplantae</taxon>
        <taxon>Streptophyta</taxon>
        <taxon>Embryophyta</taxon>
        <taxon>Tracheophyta</taxon>
        <taxon>Spermatophyta</taxon>
        <taxon>Magnoliopsida</taxon>
        <taxon>eudicotyledons</taxon>
        <taxon>Gunneridae</taxon>
        <taxon>Pentapetalae</taxon>
        <taxon>asterids</taxon>
        <taxon>campanulids</taxon>
        <taxon>Asterales</taxon>
        <taxon>Asteraceae</taxon>
        <taxon>Asteroideae</taxon>
        <taxon>Heliantheae alliance</taxon>
        <taxon>Eupatorieae</taxon>
        <taxon>Mikania</taxon>
    </lineage>
</organism>
<evidence type="ECO:0000256" key="1">
    <source>
        <dbReference type="SAM" id="MobiDB-lite"/>
    </source>
</evidence>
<dbReference type="EMBL" id="SZYD01000013">
    <property type="protein sequence ID" value="KAD4384679.1"/>
    <property type="molecule type" value="Genomic_DNA"/>
</dbReference>
<dbReference type="OrthoDB" id="1938591at2759"/>
<comment type="caution">
    <text evidence="3">The sequence shown here is derived from an EMBL/GenBank/DDBJ whole genome shotgun (WGS) entry which is preliminary data.</text>
</comment>
<dbReference type="SMART" id="SM01014">
    <property type="entry name" value="ARID"/>
    <property type="match status" value="1"/>
</dbReference>
<dbReference type="CDD" id="cd16100">
    <property type="entry name" value="ARID"/>
    <property type="match status" value="1"/>
</dbReference>
<dbReference type="GO" id="GO:0003677">
    <property type="term" value="F:DNA binding"/>
    <property type="evidence" value="ECO:0007669"/>
    <property type="project" value="InterPro"/>
</dbReference>
<dbReference type="InterPro" id="IPR001606">
    <property type="entry name" value="ARID_dom"/>
</dbReference>
<dbReference type="Proteomes" id="UP000326396">
    <property type="component" value="Linkage Group LG3"/>
</dbReference>
<evidence type="ECO:0000259" key="2">
    <source>
        <dbReference type="PROSITE" id="PS51011"/>
    </source>
</evidence>
<feature type="domain" description="ARID" evidence="2">
    <location>
        <begin position="46"/>
        <end position="140"/>
    </location>
</feature>
<evidence type="ECO:0000313" key="4">
    <source>
        <dbReference type="Proteomes" id="UP000326396"/>
    </source>
</evidence>
<dbReference type="AlphaFoldDB" id="A0A5N6N321"/>
<dbReference type="SMART" id="SM00501">
    <property type="entry name" value="BRIGHT"/>
    <property type="match status" value="1"/>
</dbReference>
<protein>
    <recommendedName>
        <fullName evidence="2">ARID domain-containing protein</fullName>
    </recommendedName>
</protein>
<dbReference type="PANTHER" id="PTHR46410">
    <property type="entry name" value="AT-RICH INTERACTIVE DOMAIN-CONTAINING PROTEIN 2"/>
    <property type="match status" value="1"/>
</dbReference>
<reference evidence="3 4" key="1">
    <citation type="submission" date="2019-05" db="EMBL/GenBank/DDBJ databases">
        <title>Mikania micrantha, genome provides insights into the molecular mechanism of rapid growth.</title>
        <authorList>
            <person name="Liu B."/>
        </authorList>
    </citation>
    <scope>NUCLEOTIDE SEQUENCE [LARGE SCALE GENOMIC DNA]</scope>
    <source>
        <strain evidence="3">NLD-2019</strain>
        <tissue evidence="3">Leaf</tissue>
    </source>
</reference>
<dbReference type="Pfam" id="PF01388">
    <property type="entry name" value="ARID"/>
    <property type="match status" value="1"/>
</dbReference>
<sequence length="678" mass="77986">MTHDSELRNSSDLNEFKIPEDCKNGLFVNHELYVNYGGLDDYADVDELGALFDQVLSFFLKEVCVNSKVLRPFPPKLGDGQEVDLFTLFLTIRRIGSYELVSENNLWEFVARECGIKVRLVASLKLIYIKYLKEFDQWLLDGGFRDGKMEKMETSVVEKLDLLSRKLGRSLIDVEIIGFEDCKEKIEGTSGSSLAQGGMNLDFSRFNGDDDEKFSIGGHRRCESSPKFIKKVGFSMVNDEVKRKEVSLDDVVMKVRLSMTHDNANVIKSGDIPVIDDDDDDDDDDDVTITDKDDDDDDLTITDKEEDDDDDDVMITNKDDDVDNAVSHDINKQKRKREEESLQLSEMLNWVANAARNSHDNAIKTSQRSHKGKNHINDHLWKQALSARRALFAELNVDLGNEACGSQKKSQRMHPSMYEDDRVHFRSSRRTTTAMPSPFKCQQIESSIIRTDRFHDVIKRHDQEYNLGPLHQAQVPPWKGVVTDSDPKWLGTQMWPLSNDPDRETEEGELVIGLGRQGSCECVFPGSAECVRFHIAENRLKVKIELGPLFYKWKFNQMGEEISLSWEPEEEKRFKSIVIKARHELAYSSKSRREIMNKFWRNTSDLIPDKLKQNVVSYYFNVFVLRRRSYQNRVTPREIDSDNDEEEVGSVGDRFGYEKIHGLSLKCSENLQCTDLES</sequence>
<dbReference type="SUPFAM" id="SSF46774">
    <property type="entry name" value="ARID-like"/>
    <property type="match status" value="1"/>
</dbReference>
<evidence type="ECO:0000313" key="3">
    <source>
        <dbReference type="EMBL" id="KAD4384679.1"/>
    </source>
</evidence>
<dbReference type="InterPro" id="IPR036431">
    <property type="entry name" value="ARID_dom_sf"/>
</dbReference>